<feature type="compositionally biased region" description="Basic and acidic residues" evidence="6">
    <location>
        <begin position="387"/>
        <end position="397"/>
    </location>
</feature>
<dbReference type="GO" id="GO:0005840">
    <property type="term" value="C:ribosome"/>
    <property type="evidence" value="ECO:0007669"/>
    <property type="project" value="TreeGrafter"/>
</dbReference>
<protein>
    <submittedName>
        <fullName evidence="9">ATP-dependent RNA helicase</fullName>
    </submittedName>
</protein>
<gene>
    <name evidence="9" type="ORF">FD20_GL000630</name>
</gene>
<dbReference type="GO" id="GO:0005829">
    <property type="term" value="C:cytosol"/>
    <property type="evidence" value="ECO:0007669"/>
    <property type="project" value="TreeGrafter"/>
</dbReference>
<dbReference type="SMART" id="SM00490">
    <property type="entry name" value="HELICc"/>
    <property type="match status" value="1"/>
</dbReference>
<dbReference type="GO" id="GO:0003724">
    <property type="term" value="F:RNA helicase activity"/>
    <property type="evidence" value="ECO:0007669"/>
    <property type="project" value="TreeGrafter"/>
</dbReference>
<organism evidence="9 10">
    <name type="scientific">Liquorilactobacillus uvarum DSM 19971</name>
    <dbReference type="NCBI Taxonomy" id="1423812"/>
    <lineage>
        <taxon>Bacteria</taxon>
        <taxon>Bacillati</taxon>
        <taxon>Bacillota</taxon>
        <taxon>Bacilli</taxon>
        <taxon>Lactobacillales</taxon>
        <taxon>Lactobacillaceae</taxon>
        <taxon>Liquorilactobacillus</taxon>
    </lineage>
</organism>
<dbReference type="InterPro" id="IPR000629">
    <property type="entry name" value="RNA-helicase_DEAD-box_CS"/>
</dbReference>
<dbReference type="AlphaFoldDB" id="A0A0R1Q8B4"/>
<evidence type="ECO:0000313" key="10">
    <source>
        <dbReference type="Proteomes" id="UP000051155"/>
    </source>
</evidence>
<evidence type="ECO:0000256" key="3">
    <source>
        <dbReference type="ARBA" id="ARBA00022806"/>
    </source>
</evidence>
<dbReference type="InterPro" id="IPR044742">
    <property type="entry name" value="DEAD/DEAH_RhlB"/>
</dbReference>
<name>A0A0R1Q8B4_9LACO</name>
<keyword evidence="4 5" id="KW-0067">ATP-binding</keyword>
<dbReference type="PROSITE" id="PS51194">
    <property type="entry name" value="HELICASE_CTER"/>
    <property type="match status" value="1"/>
</dbReference>
<proteinExistence type="inferred from homology"/>
<dbReference type="STRING" id="1423812.FD20_GL000630"/>
<feature type="region of interest" description="Disordered" evidence="6">
    <location>
        <begin position="387"/>
        <end position="446"/>
    </location>
</feature>
<dbReference type="GO" id="GO:0033592">
    <property type="term" value="F:RNA strand annealing activity"/>
    <property type="evidence" value="ECO:0007669"/>
    <property type="project" value="TreeGrafter"/>
</dbReference>
<dbReference type="Proteomes" id="UP000051155">
    <property type="component" value="Unassembled WGS sequence"/>
</dbReference>
<evidence type="ECO:0000256" key="4">
    <source>
        <dbReference type="ARBA" id="ARBA00022840"/>
    </source>
</evidence>
<accession>A0A0R1Q8B4</accession>
<dbReference type="InterPro" id="IPR001650">
    <property type="entry name" value="Helicase_C-like"/>
</dbReference>
<evidence type="ECO:0000256" key="2">
    <source>
        <dbReference type="ARBA" id="ARBA00022801"/>
    </source>
</evidence>
<dbReference type="InterPro" id="IPR050547">
    <property type="entry name" value="DEAD_box_RNA_helicases"/>
</dbReference>
<dbReference type="PATRIC" id="fig|1423812.3.peg.682"/>
<keyword evidence="10" id="KW-1185">Reference proteome</keyword>
<evidence type="ECO:0000256" key="5">
    <source>
        <dbReference type="RuleBase" id="RU000492"/>
    </source>
</evidence>
<evidence type="ECO:0000256" key="1">
    <source>
        <dbReference type="ARBA" id="ARBA00022741"/>
    </source>
</evidence>
<dbReference type="Pfam" id="PF00270">
    <property type="entry name" value="DEAD"/>
    <property type="match status" value="1"/>
</dbReference>
<evidence type="ECO:0000256" key="6">
    <source>
        <dbReference type="SAM" id="MobiDB-lite"/>
    </source>
</evidence>
<keyword evidence="1 5" id="KW-0547">Nucleotide-binding</keyword>
<comment type="similarity">
    <text evidence="5">Belongs to the DEAD box helicase family.</text>
</comment>
<dbReference type="CDD" id="cd18787">
    <property type="entry name" value="SF2_C_DEAD"/>
    <property type="match status" value="1"/>
</dbReference>
<keyword evidence="3 5" id="KW-0347">Helicase</keyword>
<sequence length="446" mass="50662">MRILNNYHEEEKMNPKLEVFFKDQGFENFSPIQEKVYEPLRAGHNVLGLAPTGSGKTLAYTIPLLEQLTSKAGTQMMVIAPSQELAAQLTNVMRVWAKVLDLRVVSLIGGANVKRQIEKLKKHPEIVVGTPGRMLELVEAKKLKLHKLQSVVLDEADELLTEETLISCRALISHGPARVQMCFFSATKTKILDELPRWFGIDIEMIDVRLSDNTQGKVTHYLLETPVRKRVDTLRKLAHLDGFYALVFFKQVATIQAAAEKLHYLGVKVAILDGQQRQVQREQALRDLRQRKISLLLTTDVAARGLDIVDLPAVVNFDLPKDANTYIHRVGRTGRMGAVGAVINLGNEHDLRHFKQLLSDEDYALSEGYLYRGELVDKTEFVEKRKMSVEPSEESKLKAKNKNKIRTKAKTTVSKKRVQDTIVPKKHKKKRKRQQLNKGKHDKSKK</sequence>
<dbReference type="InterPro" id="IPR014001">
    <property type="entry name" value="Helicase_ATP-bd"/>
</dbReference>
<dbReference type="GO" id="GO:0016787">
    <property type="term" value="F:hydrolase activity"/>
    <property type="evidence" value="ECO:0007669"/>
    <property type="project" value="UniProtKB-KW"/>
</dbReference>
<comment type="caution">
    <text evidence="9">The sequence shown here is derived from an EMBL/GenBank/DDBJ whole genome shotgun (WGS) entry which is preliminary data.</text>
</comment>
<dbReference type="PANTHER" id="PTHR47963:SF7">
    <property type="entry name" value="ATP-DEPENDENT RNA HELICASE YFML-RELATED"/>
    <property type="match status" value="1"/>
</dbReference>
<dbReference type="PROSITE" id="PS51192">
    <property type="entry name" value="HELICASE_ATP_BIND_1"/>
    <property type="match status" value="1"/>
</dbReference>
<dbReference type="Gene3D" id="3.40.50.300">
    <property type="entry name" value="P-loop containing nucleotide triphosphate hydrolases"/>
    <property type="match status" value="2"/>
</dbReference>
<reference evidence="9 10" key="1">
    <citation type="journal article" date="2015" name="Genome Announc.">
        <title>Expanding the biotechnology potential of lactobacilli through comparative genomics of 213 strains and associated genera.</title>
        <authorList>
            <person name="Sun Z."/>
            <person name="Harris H.M."/>
            <person name="McCann A."/>
            <person name="Guo C."/>
            <person name="Argimon S."/>
            <person name="Zhang W."/>
            <person name="Yang X."/>
            <person name="Jeffery I.B."/>
            <person name="Cooney J.C."/>
            <person name="Kagawa T.F."/>
            <person name="Liu W."/>
            <person name="Song Y."/>
            <person name="Salvetti E."/>
            <person name="Wrobel A."/>
            <person name="Rasinkangas P."/>
            <person name="Parkhill J."/>
            <person name="Rea M.C."/>
            <person name="O'Sullivan O."/>
            <person name="Ritari J."/>
            <person name="Douillard F.P."/>
            <person name="Paul Ross R."/>
            <person name="Yang R."/>
            <person name="Briner A.E."/>
            <person name="Felis G.E."/>
            <person name="de Vos W.M."/>
            <person name="Barrangou R."/>
            <person name="Klaenhammer T.R."/>
            <person name="Caufield P.W."/>
            <person name="Cui Y."/>
            <person name="Zhang H."/>
            <person name="O'Toole P.W."/>
        </authorList>
    </citation>
    <scope>NUCLEOTIDE SEQUENCE [LARGE SCALE GENOMIC DNA]</scope>
    <source>
        <strain evidence="9 10">DSM 19971</strain>
    </source>
</reference>
<feature type="domain" description="Helicase C-terminal" evidence="8">
    <location>
        <begin position="232"/>
        <end position="376"/>
    </location>
</feature>
<evidence type="ECO:0000313" key="9">
    <source>
        <dbReference type="EMBL" id="KRL37160.1"/>
    </source>
</evidence>
<feature type="domain" description="Helicase ATP-binding" evidence="7">
    <location>
        <begin position="37"/>
        <end position="206"/>
    </location>
</feature>
<evidence type="ECO:0000259" key="7">
    <source>
        <dbReference type="PROSITE" id="PS51192"/>
    </source>
</evidence>
<dbReference type="SMART" id="SM00487">
    <property type="entry name" value="DEXDc"/>
    <property type="match status" value="1"/>
</dbReference>
<dbReference type="GO" id="GO:0009409">
    <property type="term" value="P:response to cold"/>
    <property type="evidence" value="ECO:0007669"/>
    <property type="project" value="TreeGrafter"/>
</dbReference>
<dbReference type="Pfam" id="PF00271">
    <property type="entry name" value="Helicase_C"/>
    <property type="match status" value="1"/>
</dbReference>
<dbReference type="InterPro" id="IPR011545">
    <property type="entry name" value="DEAD/DEAH_box_helicase_dom"/>
</dbReference>
<dbReference type="PANTHER" id="PTHR47963">
    <property type="entry name" value="DEAD-BOX ATP-DEPENDENT RNA HELICASE 47, MITOCHONDRIAL"/>
    <property type="match status" value="1"/>
</dbReference>
<dbReference type="InterPro" id="IPR027417">
    <property type="entry name" value="P-loop_NTPase"/>
</dbReference>
<dbReference type="SUPFAM" id="SSF52540">
    <property type="entry name" value="P-loop containing nucleoside triphosphate hydrolases"/>
    <property type="match status" value="1"/>
</dbReference>
<dbReference type="EMBL" id="AZEG01000015">
    <property type="protein sequence ID" value="KRL37160.1"/>
    <property type="molecule type" value="Genomic_DNA"/>
</dbReference>
<dbReference type="PROSITE" id="PS00039">
    <property type="entry name" value="DEAD_ATP_HELICASE"/>
    <property type="match status" value="1"/>
</dbReference>
<dbReference type="GO" id="GO:0005524">
    <property type="term" value="F:ATP binding"/>
    <property type="evidence" value="ECO:0007669"/>
    <property type="project" value="UniProtKB-KW"/>
</dbReference>
<dbReference type="CDD" id="cd00268">
    <property type="entry name" value="DEADc"/>
    <property type="match status" value="1"/>
</dbReference>
<evidence type="ECO:0000259" key="8">
    <source>
        <dbReference type="PROSITE" id="PS51194"/>
    </source>
</evidence>
<keyword evidence="2 5" id="KW-0378">Hydrolase</keyword>
<feature type="compositionally biased region" description="Basic residues" evidence="6">
    <location>
        <begin position="398"/>
        <end position="416"/>
    </location>
</feature>
<feature type="compositionally biased region" description="Basic residues" evidence="6">
    <location>
        <begin position="424"/>
        <end position="446"/>
    </location>
</feature>